<evidence type="ECO:0000313" key="2">
    <source>
        <dbReference type="EMBL" id="MBB5223474.1"/>
    </source>
</evidence>
<keyword evidence="3" id="KW-1185">Reference proteome</keyword>
<gene>
    <name evidence="2" type="ORF">HNP73_003421</name>
</gene>
<accession>A0A840SQV4</accession>
<evidence type="ECO:0000256" key="1">
    <source>
        <dbReference type="SAM" id="MobiDB-lite"/>
    </source>
</evidence>
<organism evidence="2 3">
    <name type="scientific">Amaricoccus macauensis</name>
    <dbReference type="NCBI Taxonomy" id="57001"/>
    <lineage>
        <taxon>Bacteria</taxon>
        <taxon>Pseudomonadati</taxon>
        <taxon>Pseudomonadota</taxon>
        <taxon>Alphaproteobacteria</taxon>
        <taxon>Rhodobacterales</taxon>
        <taxon>Paracoccaceae</taxon>
        <taxon>Amaricoccus</taxon>
    </lineage>
</organism>
<name>A0A840SQV4_9RHOB</name>
<sequence>MHRLAVEGISLSVEPRCGILADLVIERGGRRIAPLHRAPWVGRPSEVPADAAPHLAVLEGDFFCAPFGRTDDPDIPAHGWPANGHWQLGGIDIGEDGAKTARLELGELVQGAAVTKEVTVCPGHPVVYQRHVLRGGAGRLPIAHHAMIRVPGGARLSFSPKDFGATPTTPQEGDPERGRSLLAYPQRFEALTDVGLADGTRRDLSRYPWGEGQEDFLTLFDPPDAQIGWSAAVAKVDGFVFFAVKDASVLGQTSLWMSNGGRRYAPWSSRHKAVLGIEETCSHFGDGPTVSGGDNDLTRAGYRTAVALGGRVDVRYALGAIPLPEGWSEIAEIVLSDGELALVDVSGRCEAVPFNRAFLNV</sequence>
<protein>
    <submittedName>
        <fullName evidence="2">Uncharacterized protein</fullName>
    </submittedName>
</protein>
<dbReference type="AlphaFoldDB" id="A0A840SQV4"/>
<dbReference type="EMBL" id="JACHFM010000003">
    <property type="protein sequence ID" value="MBB5223474.1"/>
    <property type="molecule type" value="Genomic_DNA"/>
</dbReference>
<dbReference type="RefSeq" id="WP_184152297.1">
    <property type="nucleotide sequence ID" value="NZ_JACHFM010000003.1"/>
</dbReference>
<comment type="caution">
    <text evidence="2">The sequence shown here is derived from an EMBL/GenBank/DDBJ whole genome shotgun (WGS) entry which is preliminary data.</text>
</comment>
<reference evidence="2 3" key="1">
    <citation type="submission" date="2020-08" db="EMBL/GenBank/DDBJ databases">
        <title>Genomic Encyclopedia of Type Strains, Phase IV (KMG-IV): sequencing the most valuable type-strain genomes for metagenomic binning, comparative biology and taxonomic classification.</title>
        <authorList>
            <person name="Goeker M."/>
        </authorList>
    </citation>
    <scope>NUCLEOTIDE SEQUENCE [LARGE SCALE GENOMIC DNA]</scope>
    <source>
        <strain evidence="2 3">DSM 101730</strain>
    </source>
</reference>
<feature type="region of interest" description="Disordered" evidence="1">
    <location>
        <begin position="159"/>
        <end position="178"/>
    </location>
</feature>
<evidence type="ECO:0000313" key="3">
    <source>
        <dbReference type="Proteomes" id="UP000549457"/>
    </source>
</evidence>
<proteinExistence type="predicted"/>
<dbReference type="Proteomes" id="UP000549457">
    <property type="component" value="Unassembled WGS sequence"/>
</dbReference>